<dbReference type="InterPro" id="IPR051923">
    <property type="entry name" value="Glycosyl_Hydrolase_39"/>
</dbReference>
<evidence type="ECO:0000313" key="2">
    <source>
        <dbReference type="Proteomes" id="UP000177885"/>
    </source>
</evidence>
<evidence type="ECO:0000313" key="1">
    <source>
        <dbReference type="EMBL" id="OGL66367.1"/>
    </source>
</evidence>
<dbReference type="GO" id="GO:0004553">
    <property type="term" value="F:hydrolase activity, hydrolyzing O-glycosyl compounds"/>
    <property type="evidence" value="ECO:0007669"/>
    <property type="project" value="TreeGrafter"/>
</dbReference>
<dbReference type="PANTHER" id="PTHR12631:SF10">
    <property type="entry name" value="BETA-XYLOSIDASE-LIKE PROTEIN-RELATED"/>
    <property type="match status" value="1"/>
</dbReference>
<protein>
    <submittedName>
        <fullName evidence="1">Uncharacterized protein</fullName>
    </submittedName>
</protein>
<comment type="caution">
    <text evidence="1">The sequence shown here is derived from an EMBL/GenBank/DDBJ whole genome shotgun (WGS) entry which is preliminary data.</text>
</comment>
<name>A0A1F7TLD1_9BACT</name>
<dbReference type="Proteomes" id="UP000177885">
    <property type="component" value="Unassembled WGS sequence"/>
</dbReference>
<dbReference type="AlphaFoldDB" id="A0A1F7TLD1"/>
<reference evidence="1 2" key="1">
    <citation type="journal article" date="2016" name="Nat. Commun.">
        <title>Thousands of microbial genomes shed light on interconnected biogeochemical processes in an aquifer system.</title>
        <authorList>
            <person name="Anantharaman K."/>
            <person name="Brown C.T."/>
            <person name="Hug L.A."/>
            <person name="Sharon I."/>
            <person name="Castelle C.J."/>
            <person name="Probst A.J."/>
            <person name="Thomas B.C."/>
            <person name="Singh A."/>
            <person name="Wilkins M.J."/>
            <person name="Karaoz U."/>
            <person name="Brodie E.L."/>
            <person name="Williams K.H."/>
            <person name="Hubbard S.S."/>
            <person name="Banfield J.F."/>
        </authorList>
    </citation>
    <scope>NUCLEOTIDE SEQUENCE [LARGE SCALE GENOMIC DNA]</scope>
</reference>
<gene>
    <name evidence="1" type="ORF">A2856_01570</name>
</gene>
<dbReference type="STRING" id="1802385.A2856_01570"/>
<sequence length="324" mass="37096">MNRLPALIALVAVALGALGAWTNRALPTPALGVTFSPEHAWNLGEDPDRLFASVVEDLGVKRVRLPVYWSRVEPSEGNRDFSLYDRLVRRAEEHGVELTLVVGEKVPRWPECFVPDWAEGLGADRYREELFSFVRETVERYRGSPAVGRWQVENEPFFPFGVCPKPDVRRILDEVALVRSLDDREIQLTVSGEIEPWEALALEADVLGISMYRTTWNDFFGYVRYPIPPLFYAVRAWLASPLVSRVVVSELQAEPWFFAPVGSRPLFRWAEAFTPQDLRESVDFASQTGLPEASLWGVEWWYHLKRNGYPELWEEAGKLFEKSP</sequence>
<dbReference type="Gene3D" id="3.20.20.80">
    <property type="entry name" value="Glycosidases"/>
    <property type="match status" value="1"/>
</dbReference>
<dbReference type="PANTHER" id="PTHR12631">
    <property type="entry name" value="ALPHA-L-IDURONIDASE"/>
    <property type="match status" value="1"/>
</dbReference>
<dbReference type="EMBL" id="MGDT01000007">
    <property type="protein sequence ID" value="OGL66367.1"/>
    <property type="molecule type" value="Genomic_DNA"/>
</dbReference>
<accession>A0A1F7TLD1</accession>
<proteinExistence type="predicted"/>
<dbReference type="SUPFAM" id="SSF51445">
    <property type="entry name" value="(Trans)glycosidases"/>
    <property type="match status" value="1"/>
</dbReference>
<dbReference type="InterPro" id="IPR017853">
    <property type="entry name" value="GH"/>
</dbReference>
<organism evidence="1 2">
    <name type="scientific">Candidatus Uhrbacteria bacterium RIFCSPHIGHO2_01_FULL_63_20</name>
    <dbReference type="NCBI Taxonomy" id="1802385"/>
    <lineage>
        <taxon>Bacteria</taxon>
        <taxon>Candidatus Uhriibacteriota</taxon>
    </lineage>
</organism>